<organism evidence="9 10">
    <name type="scientific">Truncatella angustata</name>
    <dbReference type="NCBI Taxonomy" id="152316"/>
    <lineage>
        <taxon>Eukaryota</taxon>
        <taxon>Fungi</taxon>
        <taxon>Dikarya</taxon>
        <taxon>Ascomycota</taxon>
        <taxon>Pezizomycotina</taxon>
        <taxon>Sordariomycetes</taxon>
        <taxon>Xylariomycetidae</taxon>
        <taxon>Amphisphaeriales</taxon>
        <taxon>Sporocadaceae</taxon>
        <taxon>Truncatella</taxon>
    </lineage>
</organism>
<comment type="subcellular location">
    <subcellularLocation>
        <location evidence="1">Membrane</location>
        <topology evidence="1">Multi-pass membrane protein</topology>
    </subcellularLocation>
</comment>
<dbReference type="AlphaFoldDB" id="A0A9P8RK15"/>
<comment type="caution">
    <text evidence="9">The sequence shown here is derived from an EMBL/GenBank/DDBJ whole genome shotgun (WGS) entry which is preliminary data.</text>
</comment>
<reference evidence="9" key="1">
    <citation type="journal article" date="2021" name="Nat. Commun.">
        <title>Genetic determinants of endophytism in the Arabidopsis root mycobiome.</title>
        <authorList>
            <person name="Mesny F."/>
            <person name="Miyauchi S."/>
            <person name="Thiergart T."/>
            <person name="Pickel B."/>
            <person name="Atanasova L."/>
            <person name="Karlsson M."/>
            <person name="Huettel B."/>
            <person name="Barry K.W."/>
            <person name="Haridas S."/>
            <person name="Chen C."/>
            <person name="Bauer D."/>
            <person name="Andreopoulos W."/>
            <person name="Pangilinan J."/>
            <person name="LaButti K."/>
            <person name="Riley R."/>
            <person name="Lipzen A."/>
            <person name="Clum A."/>
            <person name="Drula E."/>
            <person name="Henrissat B."/>
            <person name="Kohler A."/>
            <person name="Grigoriev I.V."/>
            <person name="Martin F.M."/>
            <person name="Hacquard S."/>
        </authorList>
    </citation>
    <scope>NUCLEOTIDE SEQUENCE</scope>
    <source>
        <strain evidence="9">MPI-SDFR-AT-0073</strain>
    </source>
</reference>
<dbReference type="OrthoDB" id="4540492at2759"/>
<dbReference type="InterPro" id="IPR005829">
    <property type="entry name" value="Sugar_transporter_CS"/>
</dbReference>
<dbReference type="PANTHER" id="PTHR48022">
    <property type="entry name" value="PLASTIDIC GLUCOSE TRANSPORTER 4"/>
    <property type="match status" value="1"/>
</dbReference>
<feature type="transmembrane region" description="Helical" evidence="7">
    <location>
        <begin position="110"/>
        <end position="128"/>
    </location>
</feature>
<keyword evidence="5 7" id="KW-1133">Transmembrane helix</keyword>
<keyword evidence="3" id="KW-0813">Transport</keyword>
<evidence type="ECO:0000256" key="7">
    <source>
        <dbReference type="SAM" id="Phobius"/>
    </source>
</evidence>
<evidence type="ECO:0000256" key="4">
    <source>
        <dbReference type="ARBA" id="ARBA00022692"/>
    </source>
</evidence>
<dbReference type="EMBL" id="JAGPXC010000013">
    <property type="protein sequence ID" value="KAH6643354.1"/>
    <property type="molecule type" value="Genomic_DNA"/>
</dbReference>
<feature type="transmembrane region" description="Helical" evidence="7">
    <location>
        <begin position="298"/>
        <end position="319"/>
    </location>
</feature>
<evidence type="ECO:0000256" key="3">
    <source>
        <dbReference type="ARBA" id="ARBA00022448"/>
    </source>
</evidence>
<dbReference type="FunFam" id="1.20.1250.20:FF:000134">
    <property type="entry name" value="MFS sugar transporter protein"/>
    <property type="match status" value="1"/>
</dbReference>
<feature type="transmembrane region" description="Helical" evidence="7">
    <location>
        <begin position="81"/>
        <end position="98"/>
    </location>
</feature>
<accession>A0A9P8RK15</accession>
<feature type="transmembrane region" description="Helical" evidence="7">
    <location>
        <begin position="326"/>
        <end position="345"/>
    </location>
</feature>
<evidence type="ECO:0000256" key="2">
    <source>
        <dbReference type="ARBA" id="ARBA00010992"/>
    </source>
</evidence>
<sequence length="492" mass="53934">MAPSSSTVAVASVILGATLSMVNFSYDAGMINQLLLSVKFYEYFQLDSTWIGLNVAIVNVGNLVIGLVVGPLMDHLGRKKAIWLSNFLAIVGAALQASAQNIGMLLTGRAILGISLGISGVCGPTLVAETTPGRTHAMMANASMLGLPLTGVVVSAAGIGVYRSDWDWGWRGVVLGEAIPPVLSSVFLLMAPESPRWLLFKNRPDEAKQVLERLHPSTELDRDEKIRVEYQEITQTIEFERQNDESLRALVAKPSDRRRFLIAVLTNIFYQTSGANTLPYFFTLVLTSIGITDTYTLLYLNLGLTAWGVCSLASGLWMTQRFGSKTIMLTNTGLVSVCLALLAIFDALGSDQGRGNGALVATFIFWWASCSCWMILEFTYPVEILRFSLRGKGTALAQLIGYAFQLTLNYTLTLALERIGWKFYAINAAWDAFIVICIWFLFVEIKGRTLEEMDAIFDGIVHFNLPEDVKIINGIGKEPPTLTAGSKLKNEV</sequence>
<dbReference type="SUPFAM" id="SSF103473">
    <property type="entry name" value="MFS general substrate transporter"/>
    <property type="match status" value="1"/>
</dbReference>
<dbReference type="GO" id="GO:0005351">
    <property type="term" value="F:carbohydrate:proton symporter activity"/>
    <property type="evidence" value="ECO:0007669"/>
    <property type="project" value="TreeGrafter"/>
</dbReference>
<feature type="transmembrane region" description="Helical" evidence="7">
    <location>
        <begin position="140"/>
        <end position="162"/>
    </location>
</feature>
<evidence type="ECO:0000313" key="9">
    <source>
        <dbReference type="EMBL" id="KAH6643354.1"/>
    </source>
</evidence>
<dbReference type="InterPro" id="IPR050360">
    <property type="entry name" value="MFS_Sugar_Transporters"/>
</dbReference>
<feature type="transmembrane region" description="Helical" evidence="7">
    <location>
        <begin position="396"/>
        <end position="415"/>
    </location>
</feature>
<dbReference type="GO" id="GO:0016020">
    <property type="term" value="C:membrane"/>
    <property type="evidence" value="ECO:0007669"/>
    <property type="project" value="UniProtKB-SubCell"/>
</dbReference>
<dbReference type="InterPro" id="IPR036259">
    <property type="entry name" value="MFS_trans_sf"/>
</dbReference>
<dbReference type="PROSITE" id="PS50850">
    <property type="entry name" value="MFS"/>
    <property type="match status" value="1"/>
</dbReference>
<dbReference type="Pfam" id="PF00083">
    <property type="entry name" value="Sugar_tr"/>
    <property type="match status" value="1"/>
</dbReference>
<feature type="transmembrane region" description="Helical" evidence="7">
    <location>
        <begin position="357"/>
        <end position="376"/>
    </location>
</feature>
<dbReference type="PROSITE" id="PS00216">
    <property type="entry name" value="SUGAR_TRANSPORT_1"/>
    <property type="match status" value="1"/>
</dbReference>
<dbReference type="PANTHER" id="PTHR48022:SF2">
    <property type="entry name" value="PLASTIDIC GLUCOSE TRANSPORTER 4"/>
    <property type="match status" value="1"/>
</dbReference>
<evidence type="ECO:0000256" key="1">
    <source>
        <dbReference type="ARBA" id="ARBA00004141"/>
    </source>
</evidence>
<dbReference type="Gene3D" id="1.20.1250.20">
    <property type="entry name" value="MFS general substrate transporter like domains"/>
    <property type="match status" value="1"/>
</dbReference>
<evidence type="ECO:0000313" key="10">
    <source>
        <dbReference type="Proteomes" id="UP000758603"/>
    </source>
</evidence>
<evidence type="ECO:0000259" key="8">
    <source>
        <dbReference type="PROSITE" id="PS50850"/>
    </source>
</evidence>
<keyword evidence="10" id="KW-1185">Reference proteome</keyword>
<protein>
    <submittedName>
        <fullName evidence="9">General substrate transporter</fullName>
    </submittedName>
</protein>
<dbReference type="Proteomes" id="UP000758603">
    <property type="component" value="Unassembled WGS sequence"/>
</dbReference>
<name>A0A9P8RK15_9PEZI</name>
<evidence type="ECO:0000256" key="6">
    <source>
        <dbReference type="ARBA" id="ARBA00023136"/>
    </source>
</evidence>
<keyword evidence="4 7" id="KW-0812">Transmembrane</keyword>
<gene>
    <name evidence="9" type="ORF">BKA67DRAFT_665169</name>
</gene>
<feature type="domain" description="Major facilitator superfamily (MFS) profile" evidence="8">
    <location>
        <begin position="13"/>
        <end position="446"/>
    </location>
</feature>
<feature type="transmembrane region" description="Helical" evidence="7">
    <location>
        <begin position="260"/>
        <end position="286"/>
    </location>
</feature>
<feature type="transmembrane region" description="Helical" evidence="7">
    <location>
        <begin position="48"/>
        <end position="69"/>
    </location>
</feature>
<keyword evidence="6 7" id="KW-0472">Membrane</keyword>
<evidence type="ECO:0000256" key="5">
    <source>
        <dbReference type="ARBA" id="ARBA00022989"/>
    </source>
</evidence>
<dbReference type="InterPro" id="IPR020846">
    <property type="entry name" value="MFS_dom"/>
</dbReference>
<comment type="similarity">
    <text evidence="2">Belongs to the major facilitator superfamily. Sugar transporter (TC 2.A.1.1) family.</text>
</comment>
<dbReference type="RefSeq" id="XP_045951284.1">
    <property type="nucleotide sequence ID" value="XM_046108514.1"/>
</dbReference>
<feature type="transmembrane region" description="Helical" evidence="7">
    <location>
        <begin position="421"/>
        <end position="443"/>
    </location>
</feature>
<proteinExistence type="inferred from homology"/>
<dbReference type="InterPro" id="IPR005828">
    <property type="entry name" value="MFS_sugar_transport-like"/>
</dbReference>
<dbReference type="GeneID" id="70137405"/>